<dbReference type="GO" id="GO:0140359">
    <property type="term" value="F:ABC-type transporter activity"/>
    <property type="evidence" value="ECO:0007669"/>
    <property type="project" value="InterPro"/>
</dbReference>
<gene>
    <name evidence="15" type="ORF">CI238_01600</name>
</gene>
<feature type="domain" description="ABC transmembrane type-1" evidence="14">
    <location>
        <begin position="970"/>
        <end position="1280"/>
    </location>
</feature>
<dbReference type="Proteomes" id="UP000076584">
    <property type="component" value="Unassembled WGS sequence"/>
</dbReference>
<feature type="transmembrane region" description="Helical" evidence="12">
    <location>
        <begin position="1141"/>
        <end position="1160"/>
    </location>
</feature>
<dbReference type="GO" id="GO:0016020">
    <property type="term" value="C:membrane"/>
    <property type="evidence" value="ECO:0007669"/>
    <property type="project" value="UniProtKB-SubCell"/>
</dbReference>
<dbReference type="FunFam" id="3.40.50.300:FF:000825">
    <property type="entry name" value="ABC bile acid transporter"/>
    <property type="match status" value="1"/>
</dbReference>
<keyword evidence="16" id="KW-1185">Reference proteome</keyword>
<evidence type="ECO:0000256" key="5">
    <source>
        <dbReference type="ARBA" id="ARBA00022737"/>
    </source>
</evidence>
<dbReference type="CDD" id="cd03250">
    <property type="entry name" value="ABCC_MRP_domain1"/>
    <property type="match status" value="1"/>
</dbReference>
<proteinExistence type="inferred from homology"/>
<evidence type="ECO:0000256" key="10">
    <source>
        <dbReference type="ARBA" id="ARBA00023180"/>
    </source>
</evidence>
<dbReference type="STRING" id="1573173.A0A166SD74"/>
<evidence type="ECO:0000313" key="16">
    <source>
        <dbReference type="Proteomes" id="UP000076584"/>
    </source>
</evidence>
<keyword evidence="5" id="KW-0677">Repeat</keyword>
<keyword evidence="9 12" id="KW-0472">Membrane</keyword>
<evidence type="ECO:0000259" key="14">
    <source>
        <dbReference type="PROSITE" id="PS50929"/>
    </source>
</evidence>
<dbReference type="InterPro" id="IPR050173">
    <property type="entry name" value="ABC_transporter_C-like"/>
</dbReference>
<comment type="similarity">
    <text evidence="2">Belongs to the ABC transporter superfamily. ABCC family. Conjugate transporter (TC 3.A.1.208) subfamily.</text>
</comment>
<evidence type="ECO:0000256" key="9">
    <source>
        <dbReference type="ARBA" id="ARBA00023136"/>
    </source>
</evidence>
<dbReference type="SMART" id="SM00382">
    <property type="entry name" value="AAA"/>
    <property type="match status" value="2"/>
</dbReference>
<dbReference type="PANTHER" id="PTHR24223">
    <property type="entry name" value="ATP-BINDING CASSETTE SUB-FAMILY C"/>
    <property type="match status" value="1"/>
</dbReference>
<dbReference type="CDD" id="cd03244">
    <property type="entry name" value="ABCC_MRP_domain2"/>
    <property type="match status" value="1"/>
</dbReference>
<dbReference type="PROSITE" id="PS00211">
    <property type="entry name" value="ABC_TRANSPORTER_1"/>
    <property type="match status" value="1"/>
</dbReference>
<dbReference type="CDD" id="cd18604">
    <property type="entry name" value="ABC_6TM_VMR1_D2_like"/>
    <property type="match status" value="1"/>
</dbReference>
<dbReference type="InterPro" id="IPR017871">
    <property type="entry name" value="ABC_transporter-like_CS"/>
</dbReference>
<feature type="compositionally biased region" description="Low complexity" evidence="11">
    <location>
        <begin position="1440"/>
        <end position="1460"/>
    </location>
</feature>
<dbReference type="GO" id="GO:0016887">
    <property type="term" value="F:ATP hydrolysis activity"/>
    <property type="evidence" value="ECO:0007669"/>
    <property type="project" value="InterPro"/>
</dbReference>
<feature type="region of interest" description="Disordered" evidence="11">
    <location>
        <begin position="386"/>
        <end position="420"/>
    </location>
</feature>
<dbReference type="Gene3D" id="3.40.50.300">
    <property type="entry name" value="P-loop containing nucleotide triphosphate hydrolases"/>
    <property type="match status" value="2"/>
</dbReference>
<dbReference type="EMBL" id="LFIW01002438">
    <property type="protein sequence ID" value="KZL70578.1"/>
    <property type="molecule type" value="Genomic_DNA"/>
</dbReference>
<dbReference type="CDD" id="cd18596">
    <property type="entry name" value="ABC_6TM_VMR1_D1_like"/>
    <property type="match status" value="1"/>
</dbReference>
<dbReference type="InterPro" id="IPR011527">
    <property type="entry name" value="ABC1_TM_dom"/>
</dbReference>
<feature type="domain" description="ABC transporter" evidence="13">
    <location>
        <begin position="639"/>
        <end position="890"/>
    </location>
</feature>
<feature type="compositionally biased region" description="Polar residues" evidence="11">
    <location>
        <begin position="1461"/>
        <end position="1474"/>
    </location>
</feature>
<dbReference type="Gene3D" id="1.20.1560.10">
    <property type="entry name" value="ABC transporter type 1, transmembrane domain"/>
    <property type="match status" value="2"/>
</dbReference>
<evidence type="ECO:0000256" key="12">
    <source>
        <dbReference type="SAM" id="Phobius"/>
    </source>
</evidence>
<reference evidence="15 16" key="1">
    <citation type="submission" date="2015-06" db="EMBL/GenBank/DDBJ databases">
        <title>Survival trade-offs in plant roots during colonization by closely related pathogenic and mutualistic fungi.</title>
        <authorList>
            <person name="Hacquard S."/>
            <person name="Kracher B."/>
            <person name="Hiruma K."/>
            <person name="Weinman A."/>
            <person name="Muench P."/>
            <person name="Garrido Oter R."/>
            <person name="Ver Loren van Themaat E."/>
            <person name="Dallerey J.-F."/>
            <person name="Damm U."/>
            <person name="Henrissat B."/>
            <person name="Lespinet O."/>
            <person name="Thon M."/>
            <person name="Kemen E."/>
            <person name="McHardy A.C."/>
            <person name="Schulze-Lefert P."/>
            <person name="O'Connell R.J."/>
        </authorList>
    </citation>
    <scope>NUCLEOTIDE SEQUENCE [LARGE SCALE GENOMIC DNA]</scope>
    <source>
        <strain evidence="15 16">MAFF 238704</strain>
    </source>
</reference>
<dbReference type="PANTHER" id="PTHR24223:SF456">
    <property type="entry name" value="MULTIDRUG RESISTANCE-ASSOCIATED PROTEIN LETHAL(2)03659"/>
    <property type="match status" value="1"/>
</dbReference>
<feature type="non-terminal residue" evidence="15">
    <location>
        <position position="1"/>
    </location>
</feature>
<evidence type="ECO:0000256" key="2">
    <source>
        <dbReference type="ARBA" id="ARBA00009726"/>
    </source>
</evidence>
<feature type="region of interest" description="Disordered" evidence="11">
    <location>
        <begin position="1430"/>
        <end position="1478"/>
    </location>
</feature>
<feature type="transmembrane region" description="Helical" evidence="12">
    <location>
        <begin position="1038"/>
        <end position="1064"/>
    </location>
</feature>
<accession>A0A166SD74</accession>
<feature type="transmembrane region" description="Helical" evidence="12">
    <location>
        <begin position="334"/>
        <end position="351"/>
    </location>
</feature>
<evidence type="ECO:0000256" key="7">
    <source>
        <dbReference type="ARBA" id="ARBA00022840"/>
    </source>
</evidence>
<keyword evidence="10" id="KW-0325">Glycoprotein</keyword>
<evidence type="ECO:0000256" key="8">
    <source>
        <dbReference type="ARBA" id="ARBA00022989"/>
    </source>
</evidence>
<evidence type="ECO:0000256" key="11">
    <source>
        <dbReference type="SAM" id="MobiDB-lite"/>
    </source>
</evidence>
<feature type="transmembrane region" description="Helical" evidence="12">
    <location>
        <begin position="1224"/>
        <end position="1244"/>
    </location>
</feature>
<feature type="domain" description="ABC transmembrane type-1" evidence="14">
    <location>
        <begin position="428"/>
        <end position="612"/>
    </location>
</feature>
<comment type="caution">
    <text evidence="15">The sequence shown here is derived from an EMBL/GenBank/DDBJ whole genome shotgun (WGS) entry which is preliminary data.</text>
</comment>
<name>A0A166SD74_COLIC</name>
<evidence type="ECO:0000256" key="3">
    <source>
        <dbReference type="ARBA" id="ARBA00022448"/>
    </source>
</evidence>
<dbReference type="Pfam" id="PF00664">
    <property type="entry name" value="ABC_membrane"/>
    <property type="match status" value="2"/>
</dbReference>
<feature type="transmembrane region" description="Helical" evidence="12">
    <location>
        <begin position="357"/>
        <end position="376"/>
    </location>
</feature>
<dbReference type="PROSITE" id="PS50929">
    <property type="entry name" value="ABC_TM1F"/>
    <property type="match status" value="2"/>
</dbReference>
<evidence type="ECO:0000256" key="6">
    <source>
        <dbReference type="ARBA" id="ARBA00022741"/>
    </source>
</evidence>
<evidence type="ECO:0000259" key="13">
    <source>
        <dbReference type="PROSITE" id="PS50893"/>
    </source>
</evidence>
<dbReference type="InterPro" id="IPR003593">
    <property type="entry name" value="AAA+_ATPase"/>
</dbReference>
<comment type="subcellular location">
    <subcellularLocation>
        <location evidence="1">Membrane</location>
        <topology evidence="1">Multi-pass membrane protein</topology>
    </subcellularLocation>
</comment>
<evidence type="ECO:0000256" key="4">
    <source>
        <dbReference type="ARBA" id="ARBA00022692"/>
    </source>
</evidence>
<feature type="compositionally biased region" description="Basic and acidic residues" evidence="11">
    <location>
        <begin position="389"/>
        <end position="410"/>
    </location>
</feature>
<feature type="transmembrane region" description="Helical" evidence="12">
    <location>
        <begin position="474"/>
        <end position="494"/>
    </location>
</feature>
<feature type="transmembrane region" description="Helical" evidence="12">
    <location>
        <begin position="1116"/>
        <end position="1135"/>
    </location>
</feature>
<keyword evidence="4 12" id="KW-0812">Transmembrane</keyword>
<feature type="domain" description="ABC transporter" evidence="13">
    <location>
        <begin position="1314"/>
        <end position="1578"/>
    </location>
</feature>
<dbReference type="InterPro" id="IPR003439">
    <property type="entry name" value="ABC_transporter-like_ATP-bd"/>
</dbReference>
<dbReference type="PROSITE" id="PS50893">
    <property type="entry name" value="ABC_TRANSPORTER_2"/>
    <property type="match status" value="2"/>
</dbReference>
<keyword evidence="3" id="KW-0813">Transport</keyword>
<dbReference type="InterPro" id="IPR036640">
    <property type="entry name" value="ABC1_TM_sf"/>
</dbReference>
<keyword evidence="8 12" id="KW-1133">Transmembrane helix</keyword>
<feature type="transmembrane region" description="Helical" evidence="12">
    <location>
        <begin position="554"/>
        <end position="577"/>
    </location>
</feature>
<feature type="transmembrane region" description="Helical" evidence="12">
    <location>
        <begin position="88"/>
        <end position="109"/>
    </location>
</feature>
<evidence type="ECO:0000256" key="1">
    <source>
        <dbReference type="ARBA" id="ARBA00004141"/>
    </source>
</evidence>
<feature type="transmembrane region" description="Helical" evidence="12">
    <location>
        <begin position="447"/>
        <end position="468"/>
    </location>
</feature>
<dbReference type="Pfam" id="PF00005">
    <property type="entry name" value="ABC_tran"/>
    <property type="match status" value="2"/>
</dbReference>
<protein>
    <submittedName>
        <fullName evidence="15">Abc transporter</fullName>
    </submittedName>
</protein>
<dbReference type="GO" id="GO:0005524">
    <property type="term" value="F:ATP binding"/>
    <property type="evidence" value="ECO:0007669"/>
    <property type="project" value="UniProtKB-KW"/>
</dbReference>
<keyword evidence="7" id="KW-0067">ATP-binding</keyword>
<evidence type="ECO:0000313" key="15">
    <source>
        <dbReference type="EMBL" id="KZL70578.1"/>
    </source>
</evidence>
<feature type="transmembrane region" description="Helical" evidence="12">
    <location>
        <begin position="27"/>
        <end position="52"/>
    </location>
</feature>
<dbReference type="InterPro" id="IPR027417">
    <property type="entry name" value="P-loop_NTPase"/>
</dbReference>
<dbReference type="SUPFAM" id="SSF90123">
    <property type="entry name" value="ABC transporter transmembrane region"/>
    <property type="match status" value="2"/>
</dbReference>
<keyword evidence="6" id="KW-0547">Nucleotide-binding</keyword>
<feature type="transmembrane region" description="Helical" evidence="12">
    <location>
        <begin position="190"/>
        <end position="207"/>
    </location>
</feature>
<organism evidence="15 16">
    <name type="scientific">Colletotrichum incanum</name>
    <name type="common">Soybean anthracnose fungus</name>
    <dbReference type="NCBI Taxonomy" id="1573173"/>
    <lineage>
        <taxon>Eukaryota</taxon>
        <taxon>Fungi</taxon>
        <taxon>Dikarya</taxon>
        <taxon>Ascomycota</taxon>
        <taxon>Pezizomycotina</taxon>
        <taxon>Sordariomycetes</taxon>
        <taxon>Hypocreomycetidae</taxon>
        <taxon>Glomerellales</taxon>
        <taxon>Glomerellaceae</taxon>
        <taxon>Colletotrichum</taxon>
        <taxon>Colletotrichum spaethianum species complex</taxon>
    </lineage>
</organism>
<sequence>LLPQPPTLRNFTTGRRQLSDSIMQNEIVLLIEVGAALGVVALTSVPALAGLVKQLRTRKPKDHFYEDKDGKSTAESSAAFSNRLPKTIIFLFAFLGLAVSLATSILSIFSLHPGKFDSLFIAEWLATGVWILLALQAVGIAATNDSVHAYDLGLWLWFSGLVFAAIQVLQDTVVLDYLLENEPASFGLKIASLVLTIGLVITSVTLPRRPDVYFDGRVVDRLRTVPAYTRFTWGWCSEIIDLATKKKDLDASDLPKPDHWTRSEDSAAAWKSYNFKSDSNLWWSIVWAYRVPLFVQWSIAISKAFLSFAPSWITLQILEALQRRRPGEELPVDIWILVFWLGLAILADAWAEATMFWLSWAELCIPLRGALSALIFEKSMRRKNVKAASKQEAEPKEEEANGKDDKKSKDDNEEEPEDDNVLKSKQAIINLIGVDAKRISDFAAFQFLFPSSGAKLIVAIWFLVYLLGWGPLGAGLLAWAILLPINFTYAKVYSKAQDKLMKIRDQKLAVVNEALVGMRQIKFSALEPQWEKRILDMREKELGALWQVFKGDTVLFGMWITSPIALAAVSLAVYAFINGTLIPSVAFVSIGVFKNLEVTLAVIPELITDVIDANISVKRMQDYLNGPEKTKTVTEGSDVAFENATIAWPVDEETKDEDRFILRNVDVTFPAGELSVISGKTGTGKSLMLAAILGESDLLSGTIYAPKPPAIHERNDDKANRGNWIIPSSISFVGQIPWIENATLKSNILFGLPLDEERYNKTIEVCALKKDLEMLTDGDKTELGANGINLSGGQKWRLTLARAIYSRAGILVLDDIFSAVDAHVGRHIYEKCLTGELCQGRTRILVTHHVALCEPKTKFLVELGDGTVQHSGFLSELTEDGTLQLIKSHEQTSQEIADEEATAVNSEQASDIEPPEVAELNGDGGVLKKVPSKAARQFVEDEAREKGSIKKHVYAAYLSQSGGWPWWGCGFGLFVIYQFVVIGRSWWLRIWTGQSERSVSASSYHEPQHQYAYALTLQHSELHVPSGTVNITMDKDTLFYLGVYVGISALSAILGTGRFFYFFVMSYKASRRMFEGITRTVLRTPLRWLDTVPTGRVLNRFTADFNVIDNRLGMDLSGVFGAVLSVLGICITAFYVSPLIIPLAFVLLLIAVWIAMRYLAGARPAKRLESTTKSPIFDLFGSTLVGMMTIRGADKAQVYIDSMYSRLDDYGMASWHLWLFNRWMGWRMSLIGAMFSTAVGFVVLGSPSMGAALAGFTLSFALEFSQAIVWSIRHYANIELDMNAAERVVEYSDLKTEDQGGIQPPATWPTEGRLEVKDLVVSYAEDLSPVLKGLTFSVNRNERVGVVGRTGAGKSSLTLALFRFLEARSGSIHVDGLDISKVKLHELRSRLAIIPQDPVLFSGTVRSNLDPFDNQTDADLRDSLQRVHLVDSSPSTPGEAPSYASVAAAGPSAAPSLDPSQKNTNVFRSLNSPISEGGGNLSQGQRQLLCLARAIVSRPKVMVLDEATSAVDMTTDALIQRSIREEFNDSTLIVIAHRLSTIADFDRILVLSDGAVAEYGSPKELWEKDGGVFRGMCEESGEKEKLKNIIFG</sequence>
<feature type="transmembrane region" description="Helical" evidence="12">
    <location>
        <begin position="121"/>
        <end position="140"/>
    </location>
</feature>
<dbReference type="SUPFAM" id="SSF52540">
    <property type="entry name" value="P-loop containing nucleoside triphosphate hydrolases"/>
    <property type="match status" value="2"/>
</dbReference>
<feature type="transmembrane region" description="Helical" evidence="12">
    <location>
        <begin position="152"/>
        <end position="170"/>
    </location>
</feature>